<dbReference type="Proteomes" id="UP000466442">
    <property type="component" value="Unassembled WGS sequence"/>
</dbReference>
<dbReference type="AlphaFoldDB" id="A0A8S9XHU9"/>
<gene>
    <name evidence="1" type="ORF">GE061_016610</name>
</gene>
<evidence type="ECO:0000313" key="1">
    <source>
        <dbReference type="EMBL" id="KAF6208159.1"/>
    </source>
</evidence>
<accession>A0A8S9XHU9</accession>
<protein>
    <submittedName>
        <fullName evidence="1">Uncharacterized protein</fullName>
    </submittedName>
</protein>
<comment type="caution">
    <text evidence="1">The sequence shown here is derived from an EMBL/GenBank/DDBJ whole genome shotgun (WGS) entry which is preliminary data.</text>
</comment>
<name>A0A8S9XHU9_APOLU</name>
<dbReference type="EMBL" id="WIXP02000007">
    <property type="protein sequence ID" value="KAF6208159.1"/>
    <property type="molecule type" value="Genomic_DNA"/>
</dbReference>
<sequence length="182" mass="20978">MLLYIVNTHPNLKSIEHKFLWSGHTQMEADSMHSAIESAEANVPVYSVQGWMMIMRMARSARNNEKCKPYHVRELKFGDMVDLKKLSAMLMTNRLNDKEGEKVSWLRIERLKFIKGSNTILFSYNYFGNYSEQNPSGGRNGISYPDSLGRLNKGYLPISRAKKKDLLKLCKTGAIPAEYHNW</sequence>
<proteinExistence type="predicted"/>
<dbReference type="PANTHER" id="PTHR10773">
    <property type="entry name" value="DNA-DIRECTED RNA POLYMERASES I, II, AND III SUBUNIT RPABC2"/>
    <property type="match status" value="1"/>
</dbReference>
<dbReference type="PANTHER" id="PTHR10773:SF19">
    <property type="match status" value="1"/>
</dbReference>
<dbReference type="OrthoDB" id="6593594at2759"/>
<evidence type="ECO:0000313" key="2">
    <source>
        <dbReference type="Proteomes" id="UP000466442"/>
    </source>
</evidence>
<reference evidence="1" key="1">
    <citation type="journal article" date="2021" name="Mol. Ecol. Resour.">
        <title>Apolygus lucorum genome provides insights into omnivorousness and mesophyll feeding.</title>
        <authorList>
            <person name="Liu Y."/>
            <person name="Liu H."/>
            <person name="Wang H."/>
            <person name="Huang T."/>
            <person name="Liu B."/>
            <person name="Yang B."/>
            <person name="Yin L."/>
            <person name="Li B."/>
            <person name="Zhang Y."/>
            <person name="Zhang S."/>
            <person name="Jiang F."/>
            <person name="Zhang X."/>
            <person name="Ren Y."/>
            <person name="Wang B."/>
            <person name="Wang S."/>
            <person name="Lu Y."/>
            <person name="Wu K."/>
            <person name="Fan W."/>
            <person name="Wang G."/>
        </authorList>
    </citation>
    <scope>NUCLEOTIDE SEQUENCE</scope>
    <source>
        <strain evidence="1">12Hb</strain>
    </source>
</reference>
<organism evidence="1 2">
    <name type="scientific">Apolygus lucorum</name>
    <name type="common">Small green plant bug</name>
    <name type="synonym">Lygocoris lucorum</name>
    <dbReference type="NCBI Taxonomy" id="248454"/>
    <lineage>
        <taxon>Eukaryota</taxon>
        <taxon>Metazoa</taxon>
        <taxon>Ecdysozoa</taxon>
        <taxon>Arthropoda</taxon>
        <taxon>Hexapoda</taxon>
        <taxon>Insecta</taxon>
        <taxon>Pterygota</taxon>
        <taxon>Neoptera</taxon>
        <taxon>Paraneoptera</taxon>
        <taxon>Hemiptera</taxon>
        <taxon>Heteroptera</taxon>
        <taxon>Panheteroptera</taxon>
        <taxon>Cimicomorpha</taxon>
        <taxon>Miridae</taxon>
        <taxon>Mirini</taxon>
        <taxon>Apolygus</taxon>
    </lineage>
</organism>
<keyword evidence="2" id="KW-1185">Reference proteome</keyword>